<dbReference type="InterPro" id="IPR009339">
    <property type="entry name" value="DUF998"/>
</dbReference>
<accession>A0A496PIX5</accession>
<dbReference type="EMBL" id="QQXL01000004">
    <property type="protein sequence ID" value="RKW70419.1"/>
    <property type="molecule type" value="Genomic_DNA"/>
</dbReference>
<feature type="transmembrane region" description="Helical" evidence="1">
    <location>
        <begin position="73"/>
        <end position="93"/>
    </location>
</feature>
<dbReference type="Pfam" id="PF06197">
    <property type="entry name" value="DUF998"/>
    <property type="match status" value="1"/>
</dbReference>
<keyword evidence="3" id="KW-1185">Reference proteome</keyword>
<proteinExistence type="predicted"/>
<protein>
    <submittedName>
        <fullName evidence="2">DUF998 domain-containing protein</fullName>
    </submittedName>
</protein>
<dbReference type="Proteomes" id="UP000273119">
    <property type="component" value="Unassembled WGS sequence"/>
</dbReference>
<gene>
    <name evidence="2" type="ORF">DWQ67_08025</name>
</gene>
<keyword evidence="1" id="KW-1133">Transmembrane helix</keyword>
<dbReference type="RefSeq" id="WP_121485072.1">
    <property type="nucleotide sequence ID" value="NZ_QQXL01000004.1"/>
</dbReference>
<feature type="transmembrane region" description="Helical" evidence="1">
    <location>
        <begin position="197"/>
        <end position="214"/>
    </location>
</feature>
<organism evidence="2 3">
    <name type="scientific">Galactobacter caseinivorans</name>
    <dbReference type="NCBI Taxonomy" id="2676123"/>
    <lineage>
        <taxon>Bacteria</taxon>
        <taxon>Bacillati</taxon>
        <taxon>Actinomycetota</taxon>
        <taxon>Actinomycetes</taxon>
        <taxon>Micrococcales</taxon>
        <taxon>Micrococcaceae</taxon>
        <taxon>Galactobacter</taxon>
    </lineage>
</organism>
<feature type="transmembrane region" description="Helical" evidence="1">
    <location>
        <begin position="168"/>
        <end position="185"/>
    </location>
</feature>
<keyword evidence="1" id="KW-0812">Transmembrane</keyword>
<keyword evidence="1" id="KW-0472">Membrane</keyword>
<evidence type="ECO:0000313" key="2">
    <source>
        <dbReference type="EMBL" id="RKW70419.1"/>
    </source>
</evidence>
<dbReference type="AlphaFoldDB" id="A0A496PIX5"/>
<evidence type="ECO:0000313" key="3">
    <source>
        <dbReference type="Proteomes" id="UP000273119"/>
    </source>
</evidence>
<reference evidence="2 3" key="1">
    <citation type="submission" date="2018-07" db="EMBL/GenBank/DDBJ databases">
        <title>Arthrobacter sp. nov., isolated from raw cow's milk with high bacterial count.</title>
        <authorList>
            <person name="Hahne J."/>
            <person name="Isele D."/>
            <person name="Lipski A."/>
        </authorList>
    </citation>
    <scope>NUCLEOTIDE SEQUENCE [LARGE SCALE GENOMIC DNA]</scope>
    <source>
        <strain evidence="2 3">JZ R-183</strain>
    </source>
</reference>
<evidence type="ECO:0000256" key="1">
    <source>
        <dbReference type="SAM" id="Phobius"/>
    </source>
</evidence>
<comment type="caution">
    <text evidence="2">The sequence shown here is derived from an EMBL/GenBank/DDBJ whole genome shotgun (WGS) entry which is preliminary data.</text>
</comment>
<sequence length="226" mass="23821">MTDSVRPCPATVSSVGLVWCVAPAWYLLCEAIAASAFRGYNYATFYISDLGVPSFGVFEGRELASQLPQVMDAGFIGAGLLFLVGLSRLFPVLEPGAPRVLLTVFGVLHSVGIALVGLVPGSPENAANGLMTIHLLGAFGAIVGGNLAAIASAWAFRGTALPRSARRLGLILGALGFVSMALWQLHVLLPDGVWERGSVYTFMLWQFVSGVALLRSARALDASRLD</sequence>
<feature type="transmembrane region" description="Helical" evidence="1">
    <location>
        <begin position="100"/>
        <end position="119"/>
    </location>
</feature>
<feature type="transmembrane region" description="Helical" evidence="1">
    <location>
        <begin position="131"/>
        <end position="156"/>
    </location>
</feature>
<name>A0A496PIX5_9MICC</name>